<organism evidence="1 2">
    <name type="scientific">Anabaena azotica FACHB-119</name>
    <dbReference type="NCBI Taxonomy" id="947527"/>
    <lineage>
        <taxon>Bacteria</taxon>
        <taxon>Bacillati</taxon>
        <taxon>Cyanobacteriota</taxon>
        <taxon>Cyanophyceae</taxon>
        <taxon>Nostocales</taxon>
        <taxon>Nostocaceae</taxon>
        <taxon>Anabaena</taxon>
        <taxon>Anabaena azotica</taxon>
    </lineage>
</organism>
<dbReference type="EMBL" id="JACJSG010000012">
    <property type="protein sequence ID" value="MBD2501106.1"/>
    <property type="molecule type" value="Genomic_DNA"/>
</dbReference>
<accession>A0ABR8D2E1</accession>
<dbReference type="Proteomes" id="UP000661112">
    <property type="component" value="Unassembled WGS sequence"/>
</dbReference>
<protein>
    <recommendedName>
        <fullName evidence="3">Knr4/Smi1-like domain-containing protein</fullName>
    </recommendedName>
</protein>
<name>A0ABR8D2E1_9NOST</name>
<keyword evidence="2" id="KW-1185">Reference proteome</keyword>
<proteinExistence type="predicted"/>
<evidence type="ECO:0000313" key="1">
    <source>
        <dbReference type="EMBL" id="MBD2501106.1"/>
    </source>
</evidence>
<dbReference type="RefSeq" id="WP_190471224.1">
    <property type="nucleotide sequence ID" value="NZ_JACJSG010000012.1"/>
</dbReference>
<gene>
    <name evidence="1" type="ORF">H6G83_10910</name>
</gene>
<evidence type="ECO:0000313" key="2">
    <source>
        <dbReference type="Proteomes" id="UP000661112"/>
    </source>
</evidence>
<comment type="caution">
    <text evidence="1">The sequence shown here is derived from an EMBL/GenBank/DDBJ whole genome shotgun (WGS) entry which is preliminary data.</text>
</comment>
<reference evidence="1 2" key="1">
    <citation type="journal article" date="2020" name="ISME J.">
        <title>Comparative genomics reveals insights into cyanobacterial evolution and habitat adaptation.</title>
        <authorList>
            <person name="Chen M.Y."/>
            <person name="Teng W.K."/>
            <person name="Zhao L."/>
            <person name="Hu C.X."/>
            <person name="Zhou Y.K."/>
            <person name="Han B.P."/>
            <person name="Song L.R."/>
            <person name="Shu W.S."/>
        </authorList>
    </citation>
    <scope>NUCLEOTIDE SEQUENCE [LARGE SCALE GENOMIC DNA]</scope>
    <source>
        <strain evidence="1 2">FACHB-119</strain>
    </source>
</reference>
<sequence>MKQHNIHSLIDCLRTMGELYTDYGPKHPIAANITLQPILEEVYKLYPFIQKDTYYTEFLECYGGLSYSQQTDLLSLDVFGISNEISTHLLYDPGEAISSDGVLTFCSIALVRDLNNPRPDKMQGLGFGFEATGKRIWGVYRCFDSEPYHYYCNNFLELLEHFVNTNGRLIEKST</sequence>
<evidence type="ECO:0008006" key="3">
    <source>
        <dbReference type="Google" id="ProtNLM"/>
    </source>
</evidence>